<gene>
    <name evidence="1" type="ORF">PLOB_00026100</name>
</gene>
<name>A0ABN8NRA3_9CNID</name>
<keyword evidence="2" id="KW-1185">Reference proteome</keyword>
<proteinExistence type="predicted"/>
<protein>
    <submittedName>
        <fullName evidence="1">Uncharacterized protein</fullName>
    </submittedName>
</protein>
<sequence length="147" mass="16390">MDPQGLHLLADDIRKVVDYDDYTINESVLFALDERWGPHTCDRFACHYNAKRPAFNSRFYQPGSSGVNGFAQDWSKADNWLCFPVCLTLKVINHLHACNAAGTLVVGKRVGVLGRLRRNITIHAAFEIVISAIDALIGLPQVTMYNG</sequence>
<dbReference type="Proteomes" id="UP001159405">
    <property type="component" value="Unassembled WGS sequence"/>
</dbReference>
<organism evidence="1 2">
    <name type="scientific">Porites lobata</name>
    <dbReference type="NCBI Taxonomy" id="104759"/>
    <lineage>
        <taxon>Eukaryota</taxon>
        <taxon>Metazoa</taxon>
        <taxon>Cnidaria</taxon>
        <taxon>Anthozoa</taxon>
        <taxon>Hexacorallia</taxon>
        <taxon>Scleractinia</taxon>
        <taxon>Fungiina</taxon>
        <taxon>Poritidae</taxon>
        <taxon>Porites</taxon>
    </lineage>
</organism>
<accession>A0ABN8NRA3</accession>
<reference evidence="1 2" key="1">
    <citation type="submission" date="2022-05" db="EMBL/GenBank/DDBJ databases">
        <authorList>
            <consortium name="Genoscope - CEA"/>
            <person name="William W."/>
        </authorList>
    </citation>
    <scope>NUCLEOTIDE SEQUENCE [LARGE SCALE GENOMIC DNA]</scope>
</reference>
<evidence type="ECO:0000313" key="1">
    <source>
        <dbReference type="EMBL" id="CAH3117822.1"/>
    </source>
</evidence>
<dbReference type="EMBL" id="CALNXK010000031">
    <property type="protein sequence ID" value="CAH3117822.1"/>
    <property type="molecule type" value="Genomic_DNA"/>
</dbReference>
<evidence type="ECO:0000313" key="2">
    <source>
        <dbReference type="Proteomes" id="UP001159405"/>
    </source>
</evidence>
<comment type="caution">
    <text evidence="1">The sequence shown here is derived from an EMBL/GenBank/DDBJ whole genome shotgun (WGS) entry which is preliminary data.</text>
</comment>